<evidence type="ECO:0000313" key="3">
    <source>
        <dbReference type="Proteomes" id="UP000054683"/>
    </source>
</evidence>
<reference evidence="2 3" key="1">
    <citation type="submission" date="2016-01" db="EMBL/GenBank/DDBJ databases">
        <authorList>
            <person name="Oliw E.H."/>
        </authorList>
    </citation>
    <scope>NUCLEOTIDE SEQUENCE [LARGE SCALE GENOMIC DNA]</scope>
    <source>
        <strain evidence="2">LMG 27134</strain>
    </source>
</reference>
<dbReference type="RefSeq" id="WP_062086870.1">
    <property type="nucleotide sequence ID" value="NZ_FCOK02000022.1"/>
</dbReference>
<dbReference type="Gene3D" id="3.40.50.1820">
    <property type="entry name" value="alpha/beta hydrolase"/>
    <property type="match status" value="1"/>
</dbReference>
<organism evidence="2 3">
    <name type="scientific">Caballeronia udeis</name>
    <dbReference type="NCBI Taxonomy" id="1232866"/>
    <lineage>
        <taxon>Bacteria</taxon>
        <taxon>Pseudomonadati</taxon>
        <taxon>Pseudomonadota</taxon>
        <taxon>Betaproteobacteria</taxon>
        <taxon>Burkholderiales</taxon>
        <taxon>Burkholderiaceae</taxon>
        <taxon>Caballeronia</taxon>
    </lineage>
</organism>
<dbReference type="AlphaFoldDB" id="A0A158GZI8"/>
<sequence length="236" mass="25611">MQTENESVEYRCPDGFLMPAHLIRPRSPGQFPALILVHEAFGLNDEMKRIAGEIAAGGYVLVIPDLFARGNWLGCIRRLVTDLSRGDGRASSDLLAARTWLREQHFVAPERIGVLGLCIGGGFAMLLAKTGLFRAAANFYGPAPESLDGTCPVMASFGAKDRIMTPHAAGIAAELGRLGVPCDLKVYPNVGHGFMNRPPNRLLGLASRYSPVRAGYDRDAAADAMMRLKEFLSIRL</sequence>
<dbReference type="InterPro" id="IPR002925">
    <property type="entry name" value="Dienelactn_hydro"/>
</dbReference>
<dbReference type="InterPro" id="IPR051049">
    <property type="entry name" value="Dienelactone_hydrolase-like"/>
</dbReference>
<dbReference type="OrthoDB" id="9787933at2"/>
<protein>
    <submittedName>
        <fullName evidence="2">Dienelactone hydrolase family protein</fullName>
    </submittedName>
</protein>
<name>A0A158GZI8_9BURK</name>
<dbReference type="InterPro" id="IPR029058">
    <property type="entry name" value="AB_hydrolase_fold"/>
</dbReference>
<evidence type="ECO:0000313" key="2">
    <source>
        <dbReference type="EMBL" id="SAL37009.1"/>
    </source>
</evidence>
<dbReference type="GO" id="GO:0016787">
    <property type="term" value="F:hydrolase activity"/>
    <property type="evidence" value="ECO:0007669"/>
    <property type="project" value="UniProtKB-KW"/>
</dbReference>
<dbReference type="Pfam" id="PF01738">
    <property type="entry name" value="DLH"/>
    <property type="match status" value="1"/>
</dbReference>
<keyword evidence="2" id="KW-0378">Hydrolase</keyword>
<accession>A0A158GZI8</accession>
<proteinExistence type="predicted"/>
<feature type="domain" description="Dienelactone hydrolase" evidence="1">
    <location>
        <begin position="19"/>
        <end position="232"/>
    </location>
</feature>
<dbReference type="PANTHER" id="PTHR46623">
    <property type="entry name" value="CARBOXYMETHYLENEBUTENOLIDASE-RELATED"/>
    <property type="match status" value="1"/>
</dbReference>
<gene>
    <name evidence="2" type="ORF">AWB69_03571</name>
</gene>
<dbReference type="EMBL" id="FCOK02000022">
    <property type="protein sequence ID" value="SAL37009.1"/>
    <property type="molecule type" value="Genomic_DNA"/>
</dbReference>
<dbReference type="Proteomes" id="UP000054683">
    <property type="component" value="Unassembled WGS sequence"/>
</dbReference>
<evidence type="ECO:0000259" key="1">
    <source>
        <dbReference type="Pfam" id="PF01738"/>
    </source>
</evidence>
<dbReference type="PANTHER" id="PTHR46623:SF6">
    <property type="entry name" value="ALPHA_BETA-HYDROLASES SUPERFAMILY PROTEIN"/>
    <property type="match status" value="1"/>
</dbReference>
<dbReference type="SUPFAM" id="SSF53474">
    <property type="entry name" value="alpha/beta-Hydrolases"/>
    <property type="match status" value="1"/>
</dbReference>